<feature type="transmembrane region" description="Helical" evidence="2">
    <location>
        <begin position="122"/>
        <end position="140"/>
    </location>
</feature>
<dbReference type="GO" id="GO:0007040">
    <property type="term" value="P:lysosome organization"/>
    <property type="evidence" value="ECO:0007669"/>
    <property type="project" value="TreeGrafter"/>
</dbReference>
<dbReference type="AlphaFoldDB" id="A0AAE0ZVF5"/>
<feature type="transmembrane region" description="Helical" evidence="2">
    <location>
        <begin position="189"/>
        <end position="208"/>
    </location>
</feature>
<proteinExistence type="predicted"/>
<feature type="transmembrane region" description="Helical" evidence="2">
    <location>
        <begin position="220"/>
        <end position="238"/>
    </location>
</feature>
<keyword evidence="2" id="KW-1133">Transmembrane helix</keyword>
<gene>
    <name evidence="3" type="ORF">RRG08_046792</name>
</gene>
<dbReference type="Pfam" id="PF15156">
    <property type="entry name" value="CLN6"/>
    <property type="match status" value="1"/>
</dbReference>
<accession>A0AAE0ZVF5</accession>
<feature type="transmembrane region" description="Helical" evidence="2">
    <location>
        <begin position="244"/>
        <end position="261"/>
    </location>
</feature>
<organism evidence="3 4">
    <name type="scientific">Elysia crispata</name>
    <name type="common">lettuce slug</name>
    <dbReference type="NCBI Taxonomy" id="231223"/>
    <lineage>
        <taxon>Eukaryota</taxon>
        <taxon>Metazoa</taxon>
        <taxon>Spiralia</taxon>
        <taxon>Lophotrochozoa</taxon>
        <taxon>Mollusca</taxon>
        <taxon>Gastropoda</taxon>
        <taxon>Heterobranchia</taxon>
        <taxon>Euthyneura</taxon>
        <taxon>Panpulmonata</taxon>
        <taxon>Sacoglossa</taxon>
        <taxon>Placobranchoidea</taxon>
        <taxon>Plakobranchidae</taxon>
        <taxon>Elysia</taxon>
    </lineage>
</organism>
<feature type="region of interest" description="Disordered" evidence="1">
    <location>
        <begin position="1"/>
        <end position="45"/>
    </location>
</feature>
<dbReference type="EMBL" id="JAWDGP010003248">
    <property type="protein sequence ID" value="KAK3776125.1"/>
    <property type="molecule type" value="Genomic_DNA"/>
</dbReference>
<protein>
    <recommendedName>
        <fullName evidence="5">Ceroid-lipofuscinosis neuronal protein 6</fullName>
    </recommendedName>
</protein>
<keyword evidence="4" id="KW-1185">Reference proteome</keyword>
<evidence type="ECO:0000256" key="1">
    <source>
        <dbReference type="SAM" id="MobiDB-lite"/>
    </source>
</evidence>
<evidence type="ECO:0000313" key="3">
    <source>
        <dbReference type="EMBL" id="KAK3776125.1"/>
    </source>
</evidence>
<reference evidence="3" key="1">
    <citation type="journal article" date="2023" name="G3 (Bethesda)">
        <title>A reference genome for the long-term kleptoplast-retaining sea slug Elysia crispata morphotype clarki.</title>
        <authorList>
            <person name="Eastman K.E."/>
            <person name="Pendleton A.L."/>
            <person name="Shaikh M.A."/>
            <person name="Suttiyut T."/>
            <person name="Ogas R."/>
            <person name="Tomko P."/>
            <person name="Gavelis G."/>
            <person name="Widhalm J.R."/>
            <person name="Wisecaver J.H."/>
        </authorList>
    </citation>
    <scope>NUCLEOTIDE SEQUENCE</scope>
    <source>
        <strain evidence="3">ECLA1</strain>
    </source>
</reference>
<evidence type="ECO:0000313" key="4">
    <source>
        <dbReference type="Proteomes" id="UP001283361"/>
    </source>
</evidence>
<dbReference type="Proteomes" id="UP001283361">
    <property type="component" value="Unassembled WGS sequence"/>
</dbReference>
<dbReference type="GO" id="GO:0005783">
    <property type="term" value="C:endoplasmic reticulum"/>
    <property type="evidence" value="ECO:0007669"/>
    <property type="project" value="TreeGrafter"/>
</dbReference>
<feature type="compositionally biased region" description="Polar residues" evidence="1">
    <location>
        <begin position="26"/>
        <end position="45"/>
    </location>
</feature>
<evidence type="ECO:0000256" key="2">
    <source>
        <dbReference type="SAM" id="Phobius"/>
    </source>
</evidence>
<dbReference type="PANTHER" id="PTHR16244">
    <property type="entry name" value="CEROID-LIPOFUSCINOSIS NEURONAL PROTEIN 6"/>
    <property type="match status" value="1"/>
</dbReference>
<keyword evidence="2" id="KW-0472">Membrane</keyword>
<evidence type="ECO:0008006" key="5">
    <source>
        <dbReference type="Google" id="ProtNLM"/>
    </source>
</evidence>
<name>A0AAE0ZVF5_9GAST</name>
<sequence>MTFNGPGGVRQRRHREHQQVDYDVTGNGSHSTQFSPSQTTETRNKASQDISPFHVDLWLLLALDNWIFDFGRPIAAIWVPLEWTPLDMPSVGDYFHMAYNILTPFCLIKLMERNRQRVSPTFTLLSVLVFELGASMHLVGDSINHRLIHLGFQNHLKVKDNPIMKEVKPKELVKSFELLYRYDEEIGHLMWYIPFFLCLFLYFLGCFSPHKSVQVRSAKGSLSWGLLVVVNGVYYWYLATEGQIFPLFLLTFCAMFGIYCYKSWQGLLCDANGRFLLWTFALAILLTLLWSVWLSGDEVLRQKYPGVLYVPEPWAFYTLHLAPK</sequence>
<dbReference type="PANTHER" id="PTHR16244:SF2">
    <property type="entry name" value="CEROID-LIPOFUSCINOSIS NEURONAL PROTEIN 6"/>
    <property type="match status" value="1"/>
</dbReference>
<feature type="transmembrane region" description="Helical" evidence="2">
    <location>
        <begin position="273"/>
        <end position="293"/>
    </location>
</feature>
<comment type="caution">
    <text evidence="3">The sequence shown here is derived from an EMBL/GenBank/DDBJ whole genome shotgun (WGS) entry which is preliminary data.</text>
</comment>
<keyword evidence="2" id="KW-0812">Transmembrane</keyword>
<dbReference type="InterPro" id="IPR029255">
    <property type="entry name" value="CLN6"/>
</dbReference>
<dbReference type="GO" id="GO:0016020">
    <property type="term" value="C:membrane"/>
    <property type="evidence" value="ECO:0007669"/>
    <property type="project" value="TreeGrafter"/>
</dbReference>